<accession>A0ABV9K4C8</accession>
<dbReference type="Proteomes" id="UP001595988">
    <property type="component" value="Unassembled WGS sequence"/>
</dbReference>
<dbReference type="InterPro" id="IPR046346">
    <property type="entry name" value="Aminoacid_DH-like_N_sf"/>
</dbReference>
<reference evidence="13" key="1">
    <citation type="journal article" date="2019" name="Int. J. Syst. Evol. Microbiol.">
        <title>The Global Catalogue of Microorganisms (GCM) 10K type strain sequencing project: providing services to taxonomists for standard genome sequencing and annotation.</title>
        <authorList>
            <consortium name="The Broad Institute Genomics Platform"/>
            <consortium name="The Broad Institute Genome Sequencing Center for Infectious Disease"/>
            <person name="Wu L."/>
            <person name="Ma J."/>
        </authorList>
    </citation>
    <scope>NUCLEOTIDE SEQUENCE [LARGE SCALE GENOMIC DNA]</scope>
    <source>
        <strain evidence="13">CCUG 37257</strain>
    </source>
</reference>
<feature type="binding site" evidence="8">
    <location>
        <position position="88"/>
    </location>
    <ligand>
        <name>shikimate</name>
        <dbReference type="ChEBI" id="CHEBI:36208"/>
    </ligand>
</feature>
<dbReference type="CDD" id="cd01065">
    <property type="entry name" value="NAD_bind_Shikimate_DH"/>
    <property type="match status" value="1"/>
</dbReference>
<dbReference type="GO" id="GO:0004764">
    <property type="term" value="F:shikimate 3-dehydrogenase (NADP+) activity"/>
    <property type="evidence" value="ECO:0007669"/>
    <property type="project" value="UniProtKB-EC"/>
</dbReference>
<evidence type="ECO:0000256" key="4">
    <source>
        <dbReference type="ARBA" id="ARBA00022857"/>
    </source>
</evidence>
<feature type="domain" description="SDH C-terminal" evidence="11">
    <location>
        <begin position="239"/>
        <end position="267"/>
    </location>
</feature>
<keyword evidence="13" id="KW-1185">Reference proteome</keyword>
<dbReference type="HAMAP" id="MF_00222">
    <property type="entry name" value="Shikimate_DH_AroE"/>
    <property type="match status" value="1"/>
</dbReference>
<sequence length="281" mass="31176">MSLKLKLIGYPIKHSLSPWIQTSFLERSGLEGSYRLHEIASKEIFGEEMKKLREEEVNGFNITVPYKQTIIPYLDRIDITAERVGAVNTVSLEGNEWVGYNTDGIGYVQALRDKFPDMDRNIDVPILILGAGGAARGIFHGLIQAGYTNLTLANRTKSKCEDIMKGTSASVITLAEAEKNIAAYDVIIQTSSVGMEEAKQIVDLSNLKAGTIVSDIVYQPLVTQFLKQAAEKGGRIHYGHTMLLYQAQKAFEIWTNKNVDVTGMDEEMITKIKGDKADVNQ</sequence>
<keyword evidence="6 8" id="KW-0057">Aromatic amino acid biosynthesis</keyword>
<feature type="binding site" evidence="8">
    <location>
        <position position="218"/>
    </location>
    <ligand>
        <name>shikimate</name>
        <dbReference type="ChEBI" id="CHEBI:36208"/>
    </ligand>
</feature>
<evidence type="ECO:0000256" key="5">
    <source>
        <dbReference type="ARBA" id="ARBA00023002"/>
    </source>
</evidence>
<dbReference type="RefSeq" id="WP_193064673.1">
    <property type="nucleotide sequence ID" value="NZ_JBHSFT010000050.1"/>
</dbReference>
<dbReference type="SUPFAM" id="SSF51735">
    <property type="entry name" value="NAD(P)-binding Rossmann-fold domains"/>
    <property type="match status" value="1"/>
</dbReference>
<feature type="binding site" evidence="8">
    <location>
        <position position="246"/>
    </location>
    <ligand>
        <name>shikimate</name>
        <dbReference type="ChEBI" id="CHEBI:36208"/>
    </ligand>
</feature>
<comment type="pathway">
    <text evidence="1 8">Metabolic intermediate biosynthesis; chorismate biosynthesis; chorismate from D-erythrose 4-phosphate and phosphoenolpyruvate: step 4/7.</text>
</comment>
<dbReference type="Pfam" id="PF01488">
    <property type="entry name" value="Shikimate_DH"/>
    <property type="match status" value="1"/>
</dbReference>
<evidence type="ECO:0000259" key="11">
    <source>
        <dbReference type="Pfam" id="PF18317"/>
    </source>
</evidence>
<keyword evidence="3 8" id="KW-0028">Amino-acid biosynthesis</keyword>
<feature type="active site" description="Proton acceptor" evidence="8">
    <location>
        <position position="67"/>
    </location>
</feature>
<evidence type="ECO:0000256" key="1">
    <source>
        <dbReference type="ARBA" id="ARBA00004871"/>
    </source>
</evidence>
<evidence type="ECO:0000256" key="2">
    <source>
        <dbReference type="ARBA" id="ARBA00012962"/>
    </source>
</evidence>
<dbReference type="PANTHER" id="PTHR21089">
    <property type="entry name" value="SHIKIMATE DEHYDROGENASE"/>
    <property type="match status" value="1"/>
</dbReference>
<dbReference type="Gene3D" id="3.40.50.10860">
    <property type="entry name" value="Leucine Dehydrogenase, chain A, domain 1"/>
    <property type="match status" value="1"/>
</dbReference>
<dbReference type="Gene3D" id="3.40.50.720">
    <property type="entry name" value="NAD(P)-binding Rossmann-like Domain"/>
    <property type="match status" value="1"/>
</dbReference>
<feature type="binding site" evidence="8">
    <location>
        <begin position="154"/>
        <end position="159"/>
    </location>
    <ligand>
        <name>NADP(+)</name>
        <dbReference type="ChEBI" id="CHEBI:58349"/>
    </ligand>
</feature>
<evidence type="ECO:0000256" key="6">
    <source>
        <dbReference type="ARBA" id="ARBA00023141"/>
    </source>
</evidence>
<evidence type="ECO:0000313" key="13">
    <source>
        <dbReference type="Proteomes" id="UP001595988"/>
    </source>
</evidence>
<evidence type="ECO:0000259" key="9">
    <source>
        <dbReference type="Pfam" id="PF01488"/>
    </source>
</evidence>
<evidence type="ECO:0000256" key="7">
    <source>
        <dbReference type="ARBA" id="ARBA00049442"/>
    </source>
</evidence>
<evidence type="ECO:0000256" key="8">
    <source>
        <dbReference type="HAMAP-Rule" id="MF_00222"/>
    </source>
</evidence>
<dbReference type="InterPro" id="IPR022893">
    <property type="entry name" value="Shikimate_DH_fam"/>
</dbReference>
<feature type="domain" description="Quinate/shikimate 5-dehydrogenase/glutamyl-tRNA reductase" evidence="9">
    <location>
        <begin position="125"/>
        <end position="191"/>
    </location>
</feature>
<feature type="binding site" evidence="8">
    <location>
        <position position="63"/>
    </location>
    <ligand>
        <name>shikimate</name>
        <dbReference type="ChEBI" id="CHEBI:36208"/>
    </ligand>
</feature>
<dbReference type="InterPro" id="IPR036291">
    <property type="entry name" value="NAD(P)-bd_dom_sf"/>
</dbReference>
<gene>
    <name evidence="8 12" type="primary">aroE</name>
    <name evidence="12" type="ORF">ACFO3P_21685</name>
</gene>
<proteinExistence type="inferred from homology"/>
<protein>
    <recommendedName>
        <fullName evidence="2 8">Shikimate dehydrogenase (NADP(+))</fullName>
        <shortName evidence="8">SDH</shortName>
        <ecNumber evidence="2 8">1.1.1.25</ecNumber>
    </recommendedName>
</protein>
<evidence type="ECO:0000313" key="12">
    <source>
        <dbReference type="EMBL" id="MFC4664796.1"/>
    </source>
</evidence>
<feature type="binding site" evidence="8">
    <location>
        <position position="239"/>
    </location>
    <ligand>
        <name>NADP(+)</name>
        <dbReference type="ChEBI" id="CHEBI:58349"/>
    </ligand>
</feature>
<organism evidence="12 13">
    <name type="scientific">Oceanobacillus aidingensis</name>
    <dbReference type="NCBI Taxonomy" id="645964"/>
    <lineage>
        <taxon>Bacteria</taxon>
        <taxon>Bacillati</taxon>
        <taxon>Bacillota</taxon>
        <taxon>Bacilli</taxon>
        <taxon>Bacillales</taxon>
        <taxon>Bacillaceae</taxon>
        <taxon>Oceanobacillus</taxon>
    </lineage>
</organism>
<name>A0ABV9K4C8_9BACI</name>
<dbReference type="EMBL" id="JBHSFT010000050">
    <property type="protein sequence ID" value="MFC4664796.1"/>
    <property type="molecule type" value="Genomic_DNA"/>
</dbReference>
<feature type="binding site" evidence="8">
    <location>
        <position position="216"/>
    </location>
    <ligand>
        <name>NADP(+)</name>
        <dbReference type="ChEBI" id="CHEBI:58349"/>
    </ligand>
</feature>
<dbReference type="Pfam" id="PF08501">
    <property type="entry name" value="Shikimate_dh_N"/>
    <property type="match status" value="1"/>
</dbReference>
<comment type="caution">
    <text evidence="8">Lacks conserved residue(s) required for the propagation of feature annotation.</text>
</comment>
<comment type="similarity">
    <text evidence="8">Belongs to the shikimate dehydrogenase family.</text>
</comment>
<dbReference type="EC" id="1.1.1.25" evidence="2 8"/>
<dbReference type="Pfam" id="PF18317">
    <property type="entry name" value="SDH_C"/>
    <property type="match status" value="1"/>
</dbReference>
<feature type="binding site" evidence="8">
    <location>
        <begin position="15"/>
        <end position="17"/>
    </location>
    <ligand>
        <name>shikimate</name>
        <dbReference type="ChEBI" id="CHEBI:36208"/>
    </ligand>
</feature>
<dbReference type="SUPFAM" id="SSF53223">
    <property type="entry name" value="Aminoacid dehydrogenase-like, N-terminal domain"/>
    <property type="match status" value="1"/>
</dbReference>
<feature type="domain" description="Shikimate dehydrogenase substrate binding N-terminal" evidence="10">
    <location>
        <begin position="7"/>
        <end position="90"/>
    </location>
</feature>
<dbReference type="NCBIfam" id="TIGR00507">
    <property type="entry name" value="aroE"/>
    <property type="match status" value="1"/>
</dbReference>
<comment type="caution">
    <text evidence="12">The sequence shown here is derived from an EMBL/GenBank/DDBJ whole genome shotgun (WGS) entry which is preliminary data.</text>
</comment>
<dbReference type="InterPro" id="IPR041121">
    <property type="entry name" value="SDH_C"/>
</dbReference>
<dbReference type="InterPro" id="IPR006151">
    <property type="entry name" value="Shikm_DH/Glu-tRNA_Rdtase"/>
</dbReference>
<feature type="binding site" evidence="8">
    <location>
        <begin position="130"/>
        <end position="134"/>
    </location>
    <ligand>
        <name>NADP(+)</name>
        <dbReference type="ChEBI" id="CHEBI:58349"/>
    </ligand>
</feature>
<keyword evidence="5 8" id="KW-0560">Oxidoreductase</keyword>
<keyword evidence="4 8" id="KW-0521">NADP</keyword>
<comment type="catalytic activity">
    <reaction evidence="7 8">
        <text>shikimate + NADP(+) = 3-dehydroshikimate + NADPH + H(+)</text>
        <dbReference type="Rhea" id="RHEA:17737"/>
        <dbReference type="ChEBI" id="CHEBI:15378"/>
        <dbReference type="ChEBI" id="CHEBI:16630"/>
        <dbReference type="ChEBI" id="CHEBI:36208"/>
        <dbReference type="ChEBI" id="CHEBI:57783"/>
        <dbReference type="ChEBI" id="CHEBI:58349"/>
        <dbReference type="EC" id="1.1.1.25"/>
    </reaction>
</comment>
<dbReference type="InterPro" id="IPR011342">
    <property type="entry name" value="Shikimate_DH"/>
</dbReference>
<comment type="function">
    <text evidence="8">Involved in the biosynthesis of the chorismate, which leads to the biosynthesis of aromatic amino acids. Catalyzes the reversible NADPH linked reduction of 3-dehydroshikimate (DHSA) to yield shikimate (SA).</text>
</comment>
<dbReference type="InterPro" id="IPR013708">
    <property type="entry name" value="Shikimate_DH-bd_N"/>
</dbReference>
<evidence type="ECO:0000256" key="3">
    <source>
        <dbReference type="ARBA" id="ARBA00022605"/>
    </source>
</evidence>
<evidence type="ECO:0000259" key="10">
    <source>
        <dbReference type="Pfam" id="PF08501"/>
    </source>
</evidence>
<feature type="binding site" evidence="8">
    <location>
        <position position="103"/>
    </location>
    <ligand>
        <name>shikimate</name>
        <dbReference type="ChEBI" id="CHEBI:36208"/>
    </ligand>
</feature>
<comment type="subunit">
    <text evidence="8">Homodimer.</text>
</comment>
<dbReference type="PANTHER" id="PTHR21089:SF1">
    <property type="entry name" value="BIFUNCTIONAL 3-DEHYDROQUINATE DEHYDRATASE_SHIKIMATE DEHYDROGENASE, CHLOROPLASTIC"/>
    <property type="match status" value="1"/>
</dbReference>